<evidence type="ECO:0000256" key="1">
    <source>
        <dbReference type="ARBA" id="ARBA00004123"/>
    </source>
</evidence>
<dbReference type="AlphaFoldDB" id="A0A8H6T0R3"/>
<comment type="subcellular location">
    <subcellularLocation>
        <location evidence="1">Nucleus</location>
    </subcellularLocation>
</comment>
<evidence type="ECO:0000313" key="6">
    <source>
        <dbReference type="Proteomes" id="UP000613580"/>
    </source>
</evidence>
<feature type="region of interest" description="Disordered" evidence="3">
    <location>
        <begin position="13"/>
        <end position="50"/>
    </location>
</feature>
<dbReference type="GO" id="GO:0005634">
    <property type="term" value="C:nucleus"/>
    <property type="evidence" value="ECO:0007669"/>
    <property type="project" value="UniProtKB-SubCell"/>
</dbReference>
<evidence type="ECO:0000256" key="2">
    <source>
        <dbReference type="ARBA" id="ARBA00023242"/>
    </source>
</evidence>
<organism evidence="5 6">
    <name type="scientific">Mycena chlorophos</name>
    <name type="common">Agaric fungus</name>
    <name type="synonym">Agaricus chlorophos</name>
    <dbReference type="NCBI Taxonomy" id="658473"/>
    <lineage>
        <taxon>Eukaryota</taxon>
        <taxon>Fungi</taxon>
        <taxon>Dikarya</taxon>
        <taxon>Basidiomycota</taxon>
        <taxon>Agaricomycotina</taxon>
        <taxon>Agaricomycetes</taxon>
        <taxon>Agaricomycetidae</taxon>
        <taxon>Agaricales</taxon>
        <taxon>Marasmiineae</taxon>
        <taxon>Mycenaceae</taxon>
        <taxon>Mycena</taxon>
    </lineage>
</organism>
<evidence type="ECO:0000313" key="5">
    <source>
        <dbReference type="EMBL" id="KAF7308257.1"/>
    </source>
</evidence>
<dbReference type="PANTHER" id="PTHR31001">
    <property type="entry name" value="UNCHARACTERIZED TRANSCRIPTIONAL REGULATORY PROTEIN"/>
    <property type="match status" value="1"/>
</dbReference>
<dbReference type="GO" id="GO:0008270">
    <property type="term" value="F:zinc ion binding"/>
    <property type="evidence" value="ECO:0007669"/>
    <property type="project" value="InterPro"/>
</dbReference>
<evidence type="ECO:0000256" key="3">
    <source>
        <dbReference type="SAM" id="MobiDB-lite"/>
    </source>
</evidence>
<dbReference type="InterPro" id="IPR007219">
    <property type="entry name" value="XnlR_reg_dom"/>
</dbReference>
<dbReference type="Proteomes" id="UP000613580">
    <property type="component" value="Unassembled WGS sequence"/>
</dbReference>
<comment type="caution">
    <text evidence="5">The sequence shown here is derived from an EMBL/GenBank/DDBJ whole genome shotgun (WGS) entry which is preliminary data.</text>
</comment>
<feature type="compositionally biased region" description="Polar residues" evidence="3">
    <location>
        <begin position="13"/>
        <end position="24"/>
    </location>
</feature>
<sequence>MAQMGERIRQLESAFQRSGASTVNDSRDSTPAPAWLYPPEQTAGASAEGDVLPKVPDETFLTIFPDGEIKYFGSISSIEGLLSIVTDQAAPEEIFDSTRAWFSPALSDPVRSLFSSAPGQQALTCKRLFEGLPNREQAWDLIAIYYRDACWPMRPILQDEAAELLRRVYDARETTLAEQDLSLAMAHGTVVYLLLAHGALNSVDLPESSPEADAYFELACAAMANISFQEEPSVLAIQALTLFSLYYLYNGPRFSIDSAWATIAMACTVSNSVKLHRASSFAKLDPLLAHRQQALFWDMYVAASLQGIYLGQPLPIPLSSIDCPFPLDQTEEQPFFLVSAEGRVARWRLAQEVAGPASELFRLTDLPSYGTIVDFDERIRRCIDLMQAPSISASNVATFADYIDRGLPVVLCKIILMCIHTRSLTEMLSVDHLNPLETRYAGSFLAGYRAASDIIAYHAAIVTRFPAKLTLSWTIWKSLFHAAVVVGAIALRLNHTHIGVDALRHLNTILEVFENAARFTERAKLCLGLLRRLRDRATFAVDAGDSGPRAEDRHSPASEEEHGRRTGHALVDGGFDGAWLWPASDRSASDAELDFLPAGQFSAGLDFLRLDPRMII</sequence>
<dbReference type="PANTHER" id="PTHR31001:SF56">
    <property type="entry name" value="ZN(2)-C6 FUNGAL-TYPE DOMAIN-CONTAINING PROTEIN"/>
    <property type="match status" value="1"/>
</dbReference>
<keyword evidence="6" id="KW-1185">Reference proteome</keyword>
<feature type="compositionally biased region" description="Basic and acidic residues" evidence="3">
    <location>
        <begin position="548"/>
        <end position="564"/>
    </location>
</feature>
<accession>A0A8H6T0R3</accession>
<reference evidence="5" key="1">
    <citation type="submission" date="2020-05" db="EMBL/GenBank/DDBJ databases">
        <title>Mycena genomes resolve the evolution of fungal bioluminescence.</title>
        <authorList>
            <person name="Tsai I.J."/>
        </authorList>
    </citation>
    <scope>NUCLEOTIDE SEQUENCE</scope>
    <source>
        <strain evidence="5">110903Hualien_Pintung</strain>
    </source>
</reference>
<dbReference type="Pfam" id="PF04082">
    <property type="entry name" value="Fungal_trans"/>
    <property type="match status" value="1"/>
</dbReference>
<dbReference type="GO" id="GO:0006351">
    <property type="term" value="P:DNA-templated transcription"/>
    <property type="evidence" value="ECO:0007669"/>
    <property type="project" value="InterPro"/>
</dbReference>
<gene>
    <name evidence="5" type="ORF">HMN09_00673600</name>
</gene>
<dbReference type="InterPro" id="IPR050613">
    <property type="entry name" value="Sec_Metabolite_Reg"/>
</dbReference>
<feature type="region of interest" description="Disordered" evidence="3">
    <location>
        <begin position="543"/>
        <end position="566"/>
    </location>
</feature>
<protein>
    <submittedName>
        <fullName evidence="5">Zn(2)-C6 fungal-type domain-containing protein</fullName>
    </submittedName>
</protein>
<dbReference type="EMBL" id="JACAZE010000008">
    <property type="protein sequence ID" value="KAF7308257.1"/>
    <property type="molecule type" value="Genomic_DNA"/>
</dbReference>
<dbReference type="GO" id="GO:0003677">
    <property type="term" value="F:DNA binding"/>
    <property type="evidence" value="ECO:0007669"/>
    <property type="project" value="InterPro"/>
</dbReference>
<name>A0A8H6T0R3_MYCCL</name>
<feature type="domain" description="Xylanolytic transcriptional activator regulatory" evidence="4">
    <location>
        <begin position="178"/>
        <end position="364"/>
    </location>
</feature>
<evidence type="ECO:0000259" key="4">
    <source>
        <dbReference type="Pfam" id="PF04082"/>
    </source>
</evidence>
<keyword evidence="2" id="KW-0539">Nucleus</keyword>
<dbReference type="CDD" id="cd12148">
    <property type="entry name" value="fungal_TF_MHR"/>
    <property type="match status" value="1"/>
</dbReference>
<proteinExistence type="predicted"/>